<dbReference type="InterPro" id="IPR003769">
    <property type="entry name" value="ClpS_core"/>
</dbReference>
<dbReference type="RefSeq" id="WP_147583425.1">
    <property type="nucleotide sequence ID" value="NZ_CP042831.1"/>
</dbReference>
<dbReference type="Gene3D" id="3.30.1390.10">
    <property type="match status" value="1"/>
</dbReference>
<reference evidence="2 3" key="1">
    <citation type="submission" date="2019-08" db="EMBL/GenBank/DDBJ databases">
        <title>Flavobacterium alkalisoli sp. nov., isolated from rhizosphere soil of Suaeda salsa.</title>
        <authorList>
            <person name="Sun J.-Q."/>
            <person name="Xu L."/>
        </authorList>
    </citation>
    <scope>NUCLEOTIDE SEQUENCE [LARGE SCALE GENOMIC DNA]</scope>
    <source>
        <strain evidence="2 3">XS-5</strain>
    </source>
</reference>
<dbReference type="Pfam" id="PF02617">
    <property type="entry name" value="ClpS"/>
    <property type="match status" value="1"/>
</dbReference>
<dbReference type="KEGG" id="fak:FUA48_10145"/>
<protein>
    <submittedName>
        <fullName evidence="2">ATP-dependent Clp protease adaptor ClpS</fullName>
    </submittedName>
</protein>
<keyword evidence="2" id="KW-0378">Hydrolase</keyword>
<proteinExistence type="predicted"/>
<accession>A0A5B9FUY2</accession>
<feature type="domain" description="Adaptor protein ClpS core" evidence="1">
    <location>
        <begin position="22"/>
        <end position="83"/>
    </location>
</feature>
<keyword evidence="2" id="KW-0645">Protease</keyword>
<gene>
    <name evidence="2" type="ORF">FUA48_10145</name>
</gene>
<dbReference type="GO" id="GO:0030163">
    <property type="term" value="P:protein catabolic process"/>
    <property type="evidence" value="ECO:0007669"/>
    <property type="project" value="InterPro"/>
</dbReference>
<organism evidence="2 3">
    <name type="scientific">Flavobacterium alkalisoli</name>
    <dbReference type="NCBI Taxonomy" id="2602769"/>
    <lineage>
        <taxon>Bacteria</taxon>
        <taxon>Pseudomonadati</taxon>
        <taxon>Bacteroidota</taxon>
        <taxon>Flavobacteriia</taxon>
        <taxon>Flavobacteriales</taxon>
        <taxon>Flavobacteriaceae</taxon>
        <taxon>Flavobacterium</taxon>
    </lineage>
</organism>
<name>A0A5B9FUY2_9FLAO</name>
<dbReference type="OrthoDB" id="598046at2"/>
<dbReference type="InterPro" id="IPR014719">
    <property type="entry name" value="Ribosomal_bL12_C/ClpS-like"/>
</dbReference>
<dbReference type="GO" id="GO:0006508">
    <property type="term" value="P:proteolysis"/>
    <property type="evidence" value="ECO:0007669"/>
    <property type="project" value="UniProtKB-KW"/>
</dbReference>
<dbReference type="SUPFAM" id="SSF54736">
    <property type="entry name" value="ClpS-like"/>
    <property type="match status" value="1"/>
</dbReference>
<keyword evidence="3" id="KW-1185">Reference proteome</keyword>
<evidence type="ECO:0000259" key="1">
    <source>
        <dbReference type="Pfam" id="PF02617"/>
    </source>
</evidence>
<evidence type="ECO:0000313" key="3">
    <source>
        <dbReference type="Proteomes" id="UP000321222"/>
    </source>
</evidence>
<evidence type="ECO:0000313" key="2">
    <source>
        <dbReference type="EMBL" id="QEE49926.1"/>
    </source>
</evidence>
<dbReference type="EMBL" id="CP042831">
    <property type="protein sequence ID" value="QEE49926.1"/>
    <property type="molecule type" value="Genomic_DNA"/>
</dbReference>
<dbReference type="Proteomes" id="UP000321222">
    <property type="component" value="Chromosome"/>
</dbReference>
<sequence length="91" mass="10123">MSTKEKVLEEVLVEEGITGNSEIVLFNDDVNTFDHVIDTLIRVCDHTPEQAEQCSIIVHYNGKCTVKTGEYDKLKPQCSQLLEAGLSAELV</sequence>
<dbReference type="GO" id="GO:0008233">
    <property type="term" value="F:peptidase activity"/>
    <property type="evidence" value="ECO:0007669"/>
    <property type="project" value="UniProtKB-KW"/>
</dbReference>
<dbReference type="AlphaFoldDB" id="A0A5B9FUY2"/>